<dbReference type="PROSITE" id="PS51007">
    <property type="entry name" value="CYTC"/>
    <property type="match status" value="1"/>
</dbReference>
<accession>A0A934VRY7</accession>
<comment type="caution">
    <text evidence="8">The sequence shown here is derived from an EMBL/GenBank/DDBJ whole genome shotgun (WGS) entry which is preliminary data.</text>
</comment>
<dbReference type="Gene3D" id="1.10.760.10">
    <property type="entry name" value="Cytochrome c-like domain"/>
    <property type="match status" value="1"/>
</dbReference>
<dbReference type="GO" id="GO:0046872">
    <property type="term" value="F:metal ion binding"/>
    <property type="evidence" value="ECO:0007669"/>
    <property type="project" value="UniProtKB-KW"/>
</dbReference>
<evidence type="ECO:0000256" key="4">
    <source>
        <dbReference type="PROSITE-ProRule" id="PRU00433"/>
    </source>
</evidence>
<dbReference type="InterPro" id="IPR036909">
    <property type="entry name" value="Cyt_c-like_dom_sf"/>
</dbReference>
<evidence type="ECO:0000256" key="2">
    <source>
        <dbReference type="ARBA" id="ARBA00022723"/>
    </source>
</evidence>
<evidence type="ECO:0000256" key="3">
    <source>
        <dbReference type="ARBA" id="ARBA00023004"/>
    </source>
</evidence>
<dbReference type="GO" id="GO:0009055">
    <property type="term" value="F:electron transfer activity"/>
    <property type="evidence" value="ECO:0007669"/>
    <property type="project" value="InterPro"/>
</dbReference>
<evidence type="ECO:0000256" key="1">
    <source>
        <dbReference type="ARBA" id="ARBA00022617"/>
    </source>
</evidence>
<sequence>MRRTTKALLLAAINLLAAAHGSANETDELVSLGKSKFELMCMACHKYEHGPNMLAPPAFAVQMHYENRYGEDEKAFRKAIVDWAKSPDPKKALMPGAIRKFKVMPPLPLPDADLDAIAAYLYHSNFEGECDPAEMERNRSAALQPASTLPDQN</sequence>
<gene>
    <name evidence="8" type="ORF">JIN87_23610</name>
</gene>
<dbReference type="GO" id="GO:0020037">
    <property type="term" value="F:heme binding"/>
    <property type="evidence" value="ECO:0007669"/>
    <property type="project" value="InterPro"/>
</dbReference>
<feature type="domain" description="Cytochrome c" evidence="7">
    <location>
        <begin position="28"/>
        <end position="125"/>
    </location>
</feature>
<keyword evidence="1 4" id="KW-0349">Heme</keyword>
<evidence type="ECO:0000259" key="7">
    <source>
        <dbReference type="PROSITE" id="PS51007"/>
    </source>
</evidence>
<dbReference type="SUPFAM" id="SSF46626">
    <property type="entry name" value="Cytochrome c"/>
    <property type="match status" value="1"/>
</dbReference>
<evidence type="ECO:0000313" key="8">
    <source>
        <dbReference type="EMBL" id="MBK1879892.1"/>
    </source>
</evidence>
<feature type="chain" id="PRO_5036906220" evidence="6">
    <location>
        <begin position="24"/>
        <end position="153"/>
    </location>
</feature>
<dbReference type="EMBL" id="JAENIL010000061">
    <property type="protein sequence ID" value="MBK1879892.1"/>
    <property type="molecule type" value="Genomic_DNA"/>
</dbReference>
<keyword evidence="2 4" id="KW-0479">Metal-binding</keyword>
<reference evidence="8" key="1">
    <citation type="submission" date="2021-01" db="EMBL/GenBank/DDBJ databases">
        <title>Modified the classification status of verrucomicrobia.</title>
        <authorList>
            <person name="Feng X."/>
        </authorList>
    </citation>
    <scope>NUCLEOTIDE SEQUENCE</scope>
    <source>
        <strain evidence="8">KCTC 13126</strain>
    </source>
</reference>
<dbReference type="AlphaFoldDB" id="A0A934VRY7"/>
<dbReference type="Pfam" id="PF00034">
    <property type="entry name" value="Cytochrom_C"/>
    <property type="match status" value="1"/>
</dbReference>
<dbReference type="Proteomes" id="UP000617628">
    <property type="component" value="Unassembled WGS sequence"/>
</dbReference>
<dbReference type="InterPro" id="IPR009056">
    <property type="entry name" value="Cyt_c-like_dom"/>
</dbReference>
<keyword evidence="3 4" id="KW-0408">Iron</keyword>
<name>A0A934VRY7_9BACT</name>
<feature type="signal peptide" evidence="6">
    <location>
        <begin position="1"/>
        <end position="23"/>
    </location>
</feature>
<keyword evidence="9" id="KW-1185">Reference proteome</keyword>
<evidence type="ECO:0000256" key="6">
    <source>
        <dbReference type="SAM" id="SignalP"/>
    </source>
</evidence>
<proteinExistence type="predicted"/>
<keyword evidence="6" id="KW-0732">Signal</keyword>
<evidence type="ECO:0000256" key="5">
    <source>
        <dbReference type="SAM" id="MobiDB-lite"/>
    </source>
</evidence>
<feature type="region of interest" description="Disordered" evidence="5">
    <location>
        <begin position="133"/>
        <end position="153"/>
    </location>
</feature>
<dbReference type="RefSeq" id="WP_200358231.1">
    <property type="nucleotide sequence ID" value="NZ_JAENIL010000061.1"/>
</dbReference>
<protein>
    <submittedName>
        <fullName evidence="8">C-type cytochrome</fullName>
    </submittedName>
</protein>
<organism evidence="8 9">
    <name type="scientific">Pelagicoccus mobilis</name>
    <dbReference type="NCBI Taxonomy" id="415221"/>
    <lineage>
        <taxon>Bacteria</taxon>
        <taxon>Pseudomonadati</taxon>
        <taxon>Verrucomicrobiota</taxon>
        <taxon>Opitutia</taxon>
        <taxon>Puniceicoccales</taxon>
        <taxon>Pelagicoccaceae</taxon>
        <taxon>Pelagicoccus</taxon>
    </lineage>
</organism>
<evidence type="ECO:0000313" key="9">
    <source>
        <dbReference type="Proteomes" id="UP000617628"/>
    </source>
</evidence>